<dbReference type="SUPFAM" id="SSF143011">
    <property type="entry name" value="RelE-like"/>
    <property type="match status" value="1"/>
</dbReference>
<dbReference type="NCBIfam" id="TIGR02385">
    <property type="entry name" value="RelE_StbE"/>
    <property type="match status" value="1"/>
</dbReference>
<dbReference type="Gene3D" id="3.30.2310.20">
    <property type="entry name" value="RelE-like"/>
    <property type="match status" value="1"/>
</dbReference>
<comment type="similarity">
    <text evidence="1">Belongs to the RelE toxin family.</text>
</comment>
<dbReference type="RefSeq" id="WP_191110984.1">
    <property type="nucleotide sequence ID" value="NZ_CP061738.1"/>
</dbReference>
<proteinExistence type="inferred from homology"/>
<dbReference type="InterPro" id="IPR035093">
    <property type="entry name" value="RelE/ParE_toxin_dom_sf"/>
</dbReference>
<organism evidence="3 4">
    <name type="scientific">Candidatus Wolbachia massiliensis</name>
    <dbReference type="NCBI Taxonomy" id="1845000"/>
    <lineage>
        <taxon>Bacteria</taxon>
        <taxon>Pseudomonadati</taxon>
        <taxon>Pseudomonadota</taxon>
        <taxon>Alphaproteobacteria</taxon>
        <taxon>Rickettsiales</taxon>
        <taxon>Anaplasmataceae</taxon>
        <taxon>Wolbachieae</taxon>
        <taxon>Wolbachia</taxon>
    </lineage>
</organism>
<dbReference type="Pfam" id="PF05016">
    <property type="entry name" value="ParE_toxin"/>
    <property type="match status" value="1"/>
</dbReference>
<keyword evidence="2" id="KW-1277">Toxin-antitoxin system</keyword>
<dbReference type="PANTHER" id="PTHR35601:SF1">
    <property type="entry name" value="TOXIN RELE"/>
    <property type="match status" value="1"/>
</dbReference>
<evidence type="ECO:0000256" key="2">
    <source>
        <dbReference type="ARBA" id="ARBA00022649"/>
    </source>
</evidence>
<gene>
    <name evidence="3" type="ORF">ID128_05225</name>
</gene>
<evidence type="ECO:0000256" key="1">
    <source>
        <dbReference type="ARBA" id="ARBA00006226"/>
    </source>
</evidence>
<dbReference type="PANTHER" id="PTHR35601">
    <property type="entry name" value="TOXIN RELE"/>
    <property type="match status" value="1"/>
</dbReference>
<sequence>MKTSGNKRYTIKYLKHVLKRNLPSLPEDIKLSIKDAIKEYLETDPIGNGVLLRNRLKGHRRVKVADDYRIVYRINIAKRIVTIVSIGHRDIIYNQAILDLLKH</sequence>
<reference evidence="3 4" key="1">
    <citation type="submission" date="2020-09" db="EMBL/GenBank/DDBJ databases">
        <title>An Earliest Endosymbiont, Wolbachia massiliensis sp. nov., Strain PL13 From the Bed Bug (Cimex hemipterius), Type strain of a New supergroup T.</title>
        <authorList>
            <person name="Laidoudi Y."/>
            <person name="Levasseur A."/>
            <person name="Medkour H."/>
            <person name="Maaloum M."/>
            <person name="BenKhedher M."/>
            <person name="Sambou M."/>
            <person name="Bassene H."/>
            <person name="Davoust B."/>
            <person name="Fenollar F."/>
            <person name="Raoult D."/>
            <person name="Mediannikov O."/>
        </authorList>
    </citation>
    <scope>NUCLEOTIDE SEQUENCE [LARGE SCALE GENOMIC DNA]</scope>
    <source>
        <strain evidence="3 4">PL13</strain>
    </source>
</reference>
<name>A0A7L7YLS8_9RICK</name>
<keyword evidence="4" id="KW-1185">Reference proteome</keyword>
<dbReference type="Proteomes" id="UP000516514">
    <property type="component" value="Chromosome"/>
</dbReference>
<accession>A0A7L7YLS8</accession>
<dbReference type="KEGG" id="wms:ID128_05225"/>
<evidence type="ECO:0000313" key="4">
    <source>
        <dbReference type="Proteomes" id="UP000516514"/>
    </source>
</evidence>
<dbReference type="AlphaFoldDB" id="A0A7L7YLS8"/>
<protein>
    <submittedName>
        <fullName evidence="3">Type II toxin-antitoxin system RelE/ParE family toxin</fullName>
    </submittedName>
</protein>
<evidence type="ECO:0000313" key="3">
    <source>
        <dbReference type="EMBL" id="QOD38174.1"/>
    </source>
</evidence>
<dbReference type="InterPro" id="IPR007712">
    <property type="entry name" value="RelE/ParE_toxin"/>
</dbReference>
<dbReference type="EMBL" id="CP061738">
    <property type="protein sequence ID" value="QOD38174.1"/>
    <property type="molecule type" value="Genomic_DNA"/>
</dbReference>